<dbReference type="SUPFAM" id="SSF55785">
    <property type="entry name" value="PYP-like sensor domain (PAS domain)"/>
    <property type="match status" value="1"/>
</dbReference>
<dbReference type="EC" id="2.7.13.3" evidence="3"/>
<dbReference type="PRINTS" id="PR00344">
    <property type="entry name" value="BCTRLSENSOR"/>
</dbReference>
<dbReference type="Gene3D" id="1.10.287.130">
    <property type="match status" value="1"/>
</dbReference>
<dbReference type="InterPro" id="IPR036097">
    <property type="entry name" value="HisK_dim/P_sf"/>
</dbReference>
<dbReference type="SMART" id="SM00387">
    <property type="entry name" value="HATPase_c"/>
    <property type="match status" value="1"/>
</dbReference>
<evidence type="ECO:0000313" key="15">
    <source>
        <dbReference type="Proteomes" id="UP000177269"/>
    </source>
</evidence>
<sequence>MIRGVKKLFSISAGRKAAKSSEEAVEMLFSFIEGVVNDRGIIEPILKKIDGLRHLPFEERMLASVRSVFILEDLILKNRPPVVKKAYTKESFRREIADRVNVSLLPDVFRLIFLDKIAQALCLYEVFLNDYAKYALKNLGIEKTRLILLGEPLAKTLKVTDKGLDFSEFNSRIYENERVNLEGVTDIFRALYAVFYIAIKKEQDDKRADELNEKIFKKVRDSYDYEIISGFLEVLPGGEAENQRLTFLTREQLAGEVKQRTLDIALEKQKVDEKVKQRTKQLEEEKNKLDFITENMLEGAILFNSAMKVVFVNKKCREILSLDANDNVENDILDAYARIFPEYPIADSFEKVSHGKMYVVPEVDFGDRRIFRLSFAALYDKKDEKANYLIWIEDITEVKQLDRRKSEFISVVAHQLRTPLSGLKWTIHMIASGDLGPLSADQKIFLEKCYDSNERMITLVNDMLGANRIESGKFQYNFLKIDAKKILNGVLFDMRQEGARKNIKIQFESESGDVPQVYVDPDKIRQVMQNLIENSIKYTIKDGFIKINMKKKENFMEISVRDTGIGIPKDQQKNIFTRFFRGKNAVAMETDGTGLGLFIVKNLVEKHGGKVWFESEENKGSTFYFTLPVAE</sequence>
<evidence type="ECO:0000256" key="7">
    <source>
        <dbReference type="ARBA" id="ARBA00022741"/>
    </source>
</evidence>
<dbReference type="GO" id="GO:0000155">
    <property type="term" value="F:phosphorelay sensor kinase activity"/>
    <property type="evidence" value="ECO:0007669"/>
    <property type="project" value="InterPro"/>
</dbReference>
<dbReference type="Proteomes" id="UP000177269">
    <property type="component" value="Unassembled WGS sequence"/>
</dbReference>
<dbReference type="PANTHER" id="PTHR43711">
    <property type="entry name" value="TWO-COMPONENT HISTIDINE KINASE"/>
    <property type="match status" value="1"/>
</dbReference>
<evidence type="ECO:0000256" key="5">
    <source>
        <dbReference type="ARBA" id="ARBA00022553"/>
    </source>
</evidence>
<dbReference type="SUPFAM" id="SSF47384">
    <property type="entry name" value="Homodimeric domain of signal transducing histidine kinase"/>
    <property type="match status" value="1"/>
</dbReference>
<dbReference type="Pfam" id="PF02518">
    <property type="entry name" value="HATPase_c"/>
    <property type="match status" value="1"/>
</dbReference>
<keyword evidence="10" id="KW-0902">Two-component regulatory system</keyword>
<evidence type="ECO:0000313" key="14">
    <source>
        <dbReference type="EMBL" id="OHA42346.1"/>
    </source>
</evidence>
<organism evidence="14 15">
    <name type="scientific">Candidatus Taylorbacteria bacterium RIFCSPLOWO2_12_FULL_43_20</name>
    <dbReference type="NCBI Taxonomy" id="1802332"/>
    <lineage>
        <taxon>Bacteria</taxon>
        <taxon>Candidatus Tayloriibacteriota</taxon>
    </lineage>
</organism>
<dbReference type="SMART" id="SM00388">
    <property type="entry name" value="HisKA"/>
    <property type="match status" value="1"/>
</dbReference>
<comment type="subcellular location">
    <subcellularLocation>
        <location evidence="2">Cell membrane</location>
    </subcellularLocation>
</comment>
<evidence type="ECO:0000256" key="3">
    <source>
        <dbReference type="ARBA" id="ARBA00012438"/>
    </source>
</evidence>
<dbReference type="CDD" id="cd00075">
    <property type="entry name" value="HATPase"/>
    <property type="match status" value="1"/>
</dbReference>
<protein>
    <recommendedName>
        <fullName evidence="3">histidine kinase</fullName>
        <ecNumber evidence="3">2.7.13.3</ecNumber>
    </recommendedName>
</protein>
<dbReference type="GO" id="GO:0005886">
    <property type="term" value="C:plasma membrane"/>
    <property type="evidence" value="ECO:0007669"/>
    <property type="project" value="UniProtKB-SubCell"/>
</dbReference>
<dbReference type="PANTHER" id="PTHR43711:SF31">
    <property type="entry name" value="HISTIDINE KINASE"/>
    <property type="match status" value="1"/>
</dbReference>
<evidence type="ECO:0000256" key="12">
    <source>
        <dbReference type="SAM" id="Coils"/>
    </source>
</evidence>
<dbReference type="InterPro" id="IPR005467">
    <property type="entry name" value="His_kinase_dom"/>
</dbReference>
<evidence type="ECO:0000256" key="9">
    <source>
        <dbReference type="ARBA" id="ARBA00022840"/>
    </source>
</evidence>
<keyword evidence="9" id="KW-0067">ATP-binding</keyword>
<dbReference type="EMBL" id="MHSK01000014">
    <property type="protein sequence ID" value="OHA42346.1"/>
    <property type="molecule type" value="Genomic_DNA"/>
</dbReference>
<comment type="catalytic activity">
    <reaction evidence="1">
        <text>ATP + protein L-histidine = ADP + protein N-phospho-L-histidine.</text>
        <dbReference type="EC" id="2.7.13.3"/>
    </reaction>
</comment>
<dbReference type="FunFam" id="3.30.565.10:FF:000023">
    <property type="entry name" value="PAS domain-containing sensor histidine kinase"/>
    <property type="match status" value="1"/>
</dbReference>
<keyword evidence="6" id="KW-0808">Transferase</keyword>
<dbReference type="InterPro" id="IPR036890">
    <property type="entry name" value="HATPase_C_sf"/>
</dbReference>
<dbReference type="GO" id="GO:0005524">
    <property type="term" value="F:ATP binding"/>
    <property type="evidence" value="ECO:0007669"/>
    <property type="project" value="UniProtKB-KW"/>
</dbReference>
<comment type="caution">
    <text evidence="14">The sequence shown here is derived from an EMBL/GenBank/DDBJ whole genome shotgun (WGS) entry which is preliminary data.</text>
</comment>
<dbReference type="InterPro" id="IPR004358">
    <property type="entry name" value="Sig_transdc_His_kin-like_C"/>
</dbReference>
<dbReference type="AlphaFoldDB" id="A0A1G2P1X1"/>
<evidence type="ECO:0000256" key="4">
    <source>
        <dbReference type="ARBA" id="ARBA00022475"/>
    </source>
</evidence>
<evidence type="ECO:0000256" key="6">
    <source>
        <dbReference type="ARBA" id="ARBA00022679"/>
    </source>
</evidence>
<keyword evidence="12" id="KW-0175">Coiled coil</keyword>
<keyword evidence="7" id="KW-0547">Nucleotide-binding</keyword>
<keyword evidence="4" id="KW-1003">Cell membrane</keyword>
<evidence type="ECO:0000256" key="8">
    <source>
        <dbReference type="ARBA" id="ARBA00022777"/>
    </source>
</evidence>
<dbReference type="InterPro" id="IPR003661">
    <property type="entry name" value="HisK_dim/P_dom"/>
</dbReference>
<feature type="coiled-coil region" evidence="12">
    <location>
        <begin position="268"/>
        <end position="295"/>
    </location>
</feature>
<evidence type="ECO:0000256" key="1">
    <source>
        <dbReference type="ARBA" id="ARBA00000085"/>
    </source>
</evidence>
<dbReference type="CDD" id="cd00082">
    <property type="entry name" value="HisKA"/>
    <property type="match status" value="1"/>
</dbReference>
<evidence type="ECO:0000256" key="11">
    <source>
        <dbReference type="ARBA" id="ARBA00023136"/>
    </source>
</evidence>
<dbReference type="Gene3D" id="3.30.565.10">
    <property type="entry name" value="Histidine kinase-like ATPase, C-terminal domain"/>
    <property type="match status" value="1"/>
</dbReference>
<dbReference type="Gene3D" id="3.30.450.20">
    <property type="entry name" value="PAS domain"/>
    <property type="match status" value="1"/>
</dbReference>
<evidence type="ECO:0000256" key="2">
    <source>
        <dbReference type="ARBA" id="ARBA00004236"/>
    </source>
</evidence>
<evidence type="ECO:0000256" key="10">
    <source>
        <dbReference type="ARBA" id="ARBA00023012"/>
    </source>
</evidence>
<proteinExistence type="predicted"/>
<dbReference type="InterPro" id="IPR035965">
    <property type="entry name" value="PAS-like_dom_sf"/>
</dbReference>
<reference evidence="14 15" key="1">
    <citation type="journal article" date="2016" name="Nat. Commun.">
        <title>Thousands of microbial genomes shed light on interconnected biogeochemical processes in an aquifer system.</title>
        <authorList>
            <person name="Anantharaman K."/>
            <person name="Brown C.T."/>
            <person name="Hug L.A."/>
            <person name="Sharon I."/>
            <person name="Castelle C.J."/>
            <person name="Probst A.J."/>
            <person name="Thomas B.C."/>
            <person name="Singh A."/>
            <person name="Wilkins M.J."/>
            <person name="Karaoz U."/>
            <person name="Brodie E.L."/>
            <person name="Williams K.H."/>
            <person name="Hubbard S.S."/>
            <person name="Banfield J.F."/>
        </authorList>
    </citation>
    <scope>NUCLEOTIDE SEQUENCE [LARGE SCALE GENOMIC DNA]</scope>
</reference>
<dbReference type="InterPro" id="IPR003594">
    <property type="entry name" value="HATPase_dom"/>
</dbReference>
<gene>
    <name evidence="14" type="ORF">A3G52_01415</name>
</gene>
<dbReference type="PROSITE" id="PS50109">
    <property type="entry name" value="HIS_KIN"/>
    <property type="match status" value="1"/>
</dbReference>
<dbReference type="SUPFAM" id="SSF55874">
    <property type="entry name" value="ATPase domain of HSP90 chaperone/DNA topoisomerase II/histidine kinase"/>
    <property type="match status" value="1"/>
</dbReference>
<keyword evidence="5" id="KW-0597">Phosphoprotein</keyword>
<feature type="domain" description="Histidine kinase" evidence="13">
    <location>
        <begin position="411"/>
        <end position="631"/>
    </location>
</feature>
<keyword evidence="11" id="KW-0472">Membrane</keyword>
<dbReference type="InterPro" id="IPR050736">
    <property type="entry name" value="Sensor_HK_Regulatory"/>
</dbReference>
<keyword evidence="8" id="KW-0418">Kinase</keyword>
<accession>A0A1G2P1X1</accession>
<evidence type="ECO:0000259" key="13">
    <source>
        <dbReference type="PROSITE" id="PS50109"/>
    </source>
</evidence>
<name>A0A1G2P1X1_9BACT</name>
<dbReference type="Pfam" id="PF00512">
    <property type="entry name" value="HisKA"/>
    <property type="match status" value="1"/>
</dbReference>